<keyword evidence="13" id="KW-1185">Reference proteome</keyword>
<keyword evidence="3" id="KW-0645">Protease</keyword>
<dbReference type="EMBL" id="CAJZBQ010000046">
    <property type="protein sequence ID" value="CAG9328587.1"/>
    <property type="molecule type" value="Genomic_DNA"/>
</dbReference>
<keyword evidence="5" id="KW-0378">Hydrolase</keyword>
<dbReference type="SUPFAM" id="SSF54236">
    <property type="entry name" value="Ubiquitin-like"/>
    <property type="match status" value="1"/>
</dbReference>
<dbReference type="SUPFAM" id="SSF54001">
    <property type="entry name" value="Cysteine proteinases"/>
    <property type="match status" value="1"/>
</dbReference>
<dbReference type="GO" id="GO:0004843">
    <property type="term" value="F:cysteine-type deubiquitinase activity"/>
    <property type="evidence" value="ECO:0007669"/>
    <property type="project" value="UniProtKB-EC"/>
</dbReference>
<dbReference type="InterPro" id="IPR001394">
    <property type="entry name" value="Peptidase_C19_UCH"/>
</dbReference>
<evidence type="ECO:0000256" key="4">
    <source>
        <dbReference type="ARBA" id="ARBA00022786"/>
    </source>
</evidence>
<dbReference type="PANTHER" id="PTHR24006:SF702">
    <property type="entry name" value="UBIQUITIN CARBOXYL-TERMINAL HYDROLASE 47"/>
    <property type="match status" value="1"/>
</dbReference>
<accession>A0AAU9JS67</accession>
<name>A0AAU9JS67_9CILI</name>
<dbReference type="GO" id="GO:0006508">
    <property type="term" value="P:proteolysis"/>
    <property type="evidence" value="ECO:0007669"/>
    <property type="project" value="UniProtKB-KW"/>
</dbReference>
<dbReference type="InterPro" id="IPR050164">
    <property type="entry name" value="Peptidase_C19"/>
</dbReference>
<feature type="region of interest" description="Disordered" evidence="10">
    <location>
        <begin position="1021"/>
        <end position="1055"/>
    </location>
</feature>
<evidence type="ECO:0000313" key="13">
    <source>
        <dbReference type="Proteomes" id="UP001162131"/>
    </source>
</evidence>
<dbReference type="Pfam" id="PF00443">
    <property type="entry name" value="UCH"/>
    <property type="match status" value="1"/>
</dbReference>
<evidence type="ECO:0000259" key="11">
    <source>
        <dbReference type="PROSITE" id="PS50235"/>
    </source>
</evidence>
<feature type="region of interest" description="Disordered" evidence="10">
    <location>
        <begin position="258"/>
        <end position="279"/>
    </location>
</feature>
<evidence type="ECO:0000256" key="3">
    <source>
        <dbReference type="ARBA" id="ARBA00022670"/>
    </source>
</evidence>
<evidence type="ECO:0000256" key="7">
    <source>
        <dbReference type="ARBA" id="ARBA00026136"/>
    </source>
</evidence>
<dbReference type="Pfam" id="PF19718">
    <property type="entry name" value="USP47_C"/>
    <property type="match status" value="1"/>
</dbReference>
<dbReference type="PANTHER" id="PTHR24006">
    <property type="entry name" value="UBIQUITIN CARBOXYL-TERMINAL HYDROLASE"/>
    <property type="match status" value="1"/>
</dbReference>
<dbReference type="Proteomes" id="UP001162131">
    <property type="component" value="Unassembled WGS sequence"/>
</dbReference>
<evidence type="ECO:0000256" key="9">
    <source>
        <dbReference type="ARBA" id="ARBA00032453"/>
    </source>
</evidence>
<feature type="compositionally biased region" description="Acidic residues" evidence="10">
    <location>
        <begin position="1044"/>
        <end position="1055"/>
    </location>
</feature>
<comment type="catalytic activity">
    <reaction evidence="1">
        <text>Thiol-dependent hydrolysis of ester, thioester, amide, peptide and isopeptide bonds formed by the C-terminal Gly of ubiquitin (a 76-residue protein attached to proteins as an intracellular targeting signal).</text>
        <dbReference type="EC" id="3.4.19.12"/>
    </reaction>
</comment>
<dbReference type="AlphaFoldDB" id="A0AAU9JS67"/>
<dbReference type="GO" id="GO:0005829">
    <property type="term" value="C:cytosol"/>
    <property type="evidence" value="ECO:0007669"/>
    <property type="project" value="TreeGrafter"/>
</dbReference>
<protein>
    <recommendedName>
        <fullName evidence="7">Ubiquitin carboxyl-terminal hydrolase 47</fullName>
        <ecNumber evidence="2">3.4.19.12</ecNumber>
    </recommendedName>
    <alternativeName>
        <fullName evidence="8">Ubiquitin thioesterase 47</fullName>
    </alternativeName>
    <alternativeName>
        <fullName evidence="9">Ubiquitin-specific-processing protease 47</fullName>
    </alternativeName>
</protein>
<keyword evidence="4" id="KW-0833">Ubl conjugation pathway</keyword>
<dbReference type="InterPro" id="IPR018200">
    <property type="entry name" value="USP_CS"/>
</dbReference>
<evidence type="ECO:0000256" key="5">
    <source>
        <dbReference type="ARBA" id="ARBA00022801"/>
    </source>
</evidence>
<dbReference type="InterPro" id="IPR029071">
    <property type="entry name" value="Ubiquitin-like_domsf"/>
</dbReference>
<feature type="compositionally biased region" description="Basic and acidic residues" evidence="10">
    <location>
        <begin position="1021"/>
        <end position="1043"/>
    </location>
</feature>
<reference evidence="12" key="1">
    <citation type="submission" date="2021-09" db="EMBL/GenBank/DDBJ databases">
        <authorList>
            <consortium name="AG Swart"/>
            <person name="Singh M."/>
            <person name="Singh A."/>
            <person name="Seah K."/>
            <person name="Emmerich C."/>
        </authorList>
    </citation>
    <scope>NUCLEOTIDE SEQUENCE</scope>
    <source>
        <strain evidence="12">ATCC30299</strain>
    </source>
</reference>
<feature type="compositionally biased region" description="Basic and acidic residues" evidence="10">
    <location>
        <begin position="983"/>
        <end position="992"/>
    </location>
</feature>
<evidence type="ECO:0000256" key="6">
    <source>
        <dbReference type="ARBA" id="ARBA00022807"/>
    </source>
</evidence>
<gene>
    <name evidence="12" type="ORF">BSTOLATCC_MIC46584</name>
</gene>
<dbReference type="GO" id="GO:0016579">
    <property type="term" value="P:protein deubiquitination"/>
    <property type="evidence" value="ECO:0007669"/>
    <property type="project" value="InterPro"/>
</dbReference>
<dbReference type="PROSITE" id="PS00972">
    <property type="entry name" value="USP_1"/>
    <property type="match status" value="1"/>
</dbReference>
<dbReference type="InterPro" id="IPR028889">
    <property type="entry name" value="USP"/>
</dbReference>
<evidence type="ECO:0000256" key="2">
    <source>
        <dbReference type="ARBA" id="ARBA00012759"/>
    </source>
</evidence>
<evidence type="ECO:0000313" key="12">
    <source>
        <dbReference type="EMBL" id="CAG9328587.1"/>
    </source>
</evidence>
<keyword evidence="6" id="KW-0788">Thiol protease</keyword>
<dbReference type="InterPro" id="IPR045578">
    <property type="entry name" value="USP47_C"/>
</dbReference>
<dbReference type="GO" id="GO:0005634">
    <property type="term" value="C:nucleus"/>
    <property type="evidence" value="ECO:0007669"/>
    <property type="project" value="TreeGrafter"/>
</dbReference>
<dbReference type="PROSITE" id="PS00973">
    <property type="entry name" value="USP_2"/>
    <property type="match status" value="1"/>
</dbReference>
<proteinExistence type="predicted"/>
<dbReference type="PROSITE" id="PS50235">
    <property type="entry name" value="USP_3"/>
    <property type="match status" value="1"/>
</dbReference>
<organism evidence="12 13">
    <name type="scientific">Blepharisma stoltei</name>
    <dbReference type="NCBI Taxonomy" id="1481888"/>
    <lineage>
        <taxon>Eukaryota</taxon>
        <taxon>Sar</taxon>
        <taxon>Alveolata</taxon>
        <taxon>Ciliophora</taxon>
        <taxon>Postciliodesmatophora</taxon>
        <taxon>Heterotrichea</taxon>
        <taxon>Heterotrichida</taxon>
        <taxon>Blepharismidae</taxon>
        <taxon>Blepharisma</taxon>
    </lineage>
</organism>
<dbReference type="InterPro" id="IPR038765">
    <property type="entry name" value="Papain-like_cys_pep_sf"/>
</dbReference>
<feature type="region of interest" description="Disordered" evidence="10">
    <location>
        <begin position="983"/>
        <end position="1009"/>
    </location>
</feature>
<feature type="domain" description="USP" evidence="11">
    <location>
        <begin position="20"/>
        <end position="426"/>
    </location>
</feature>
<sequence length="1055" mass="123163">MAAAWRGEYMTSSARSQKYTGLCNQGATCYMNSLLQSLYMSPEFRKKIYSWTYDEKKHGDKSSCIPFQLQVLFGKLQISGAPYIDTKALTKSFGWDLREGFQQHDVQEFCRVLFDAVEESIKGTPEENLINTLYEGILTDYVKCLNCKNLSKRHDTFLDLSLTVRNEFDKIYNDSVETALRNYTKPDNLTGDNKYFCSHCNSKQDALKGLSIERFPYILVLQLKRFDLDYNTMQRIKLNDKVTFPQILNANPYIGEWKPSVPQTAPEEEKDDEEVKEKDQISFFKPPENIDNLELKQMKNSNLEYLKDDRDKKPLQMDQMVKDRIINHQTEERKRVQREEIEKYYIEGEYVYELFSIMIHSGSAMGGHYYAYIKSFEDSKWHNFNDSTVTEIEEKDIRKVFGGETSTKSWSSNYSANAYLLMYRKVSPENIIKIEDYEVPSYIRDELVNLKNKETVEAAQKEEKYKTWTIKVYHKKKEITLQIKKDSPFGAIKEETIKQFGINDVLPENMRIRGYSMYYDIYQEVYDETKTIEQQQIWNYKVMAVETKNPNDEWLQYDPNKITVRVSLWTPEMADETKSLDEKTSNPNKILVDKKETVSYLLSLLEEKFGIPVQNQCIVKKSYMGMTTKPEFVNSPQNINNSLSYAKIYEGSAIYLENCDSIAHSKWAEQIELESKRYTIKFNHPDDQPNAINQMDYSYSVVIDCNSTMLHLKDSIGEKLKLPVDGFVMKRGGKHCQEIKDLSLKIIQANLVNNSVIYIERGKPTKANEYRVIFSIATPAKENDGDATLNRFIDVFDIPLDAGTNVFDLKQQLCKKFNDMYPSMELEAKRIRLREKNTDRLLRVFRNNDPLRSYAMYEKKNVAIQILEQDEEEVGQNQIIVVVKRWFPSTWELSAAKELVVKKNSTLEEFGQVIADTYDIPYENLEISKNNSTWNFFRTDLKKETFYKTKNMLGSLTQSPWYLTLDGSLFFIKDSTEQIRDLTPEEKKKYEKTSYGSSSGYGSGQTWVYKPPKEESVKIKVKKQTVEDGKEPDHDEIEEKNKEDAEEAMDMEALI</sequence>
<dbReference type="Gene3D" id="3.90.70.10">
    <property type="entry name" value="Cysteine proteinases"/>
    <property type="match status" value="1"/>
</dbReference>
<comment type="caution">
    <text evidence="12">The sequence shown here is derived from an EMBL/GenBank/DDBJ whole genome shotgun (WGS) entry which is preliminary data.</text>
</comment>
<dbReference type="EC" id="3.4.19.12" evidence="2"/>
<evidence type="ECO:0000256" key="10">
    <source>
        <dbReference type="SAM" id="MobiDB-lite"/>
    </source>
</evidence>
<evidence type="ECO:0000256" key="8">
    <source>
        <dbReference type="ARBA" id="ARBA00029910"/>
    </source>
</evidence>
<evidence type="ECO:0000256" key="1">
    <source>
        <dbReference type="ARBA" id="ARBA00000707"/>
    </source>
</evidence>